<reference evidence="4 5" key="1">
    <citation type="journal article" date="2018" name="Front. Plant Sci.">
        <title>Red Clover (Trifolium pratense) and Zigzag Clover (T. medium) - A Picture of Genomic Similarities and Differences.</title>
        <authorList>
            <person name="Dluhosova J."/>
            <person name="Istvanek J."/>
            <person name="Nedelnik J."/>
            <person name="Repkova J."/>
        </authorList>
    </citation>
    <scope>NUCLEOTIDE SEQUENCE [LARGE SCALE GENOMIC DNA]</scope>
    <source>
        <strain evidence="5">cv. 10/8</strain>
        <tissue evidence="4">Leaf</tissue>
    </source>
</reference>
<evidence type="ECO:0000313" key="5">
    <source>
        <dbReference type="Proteomes" id="UP000265520"/>
    </source>
</evidence>
<feature type="domain" description="OST-HTH associated" evidence="2">
    <location>
        <begin position="181"/>
        <end position="228"/>
    </location>
</feature>
<dbReference type="InterPro" id="IPR056042">
    <property type="entry name" value="DUF7625"/>
</dbReference>
<sequence>MKPNPKSSAPLPVRSTNEQNGHMVHSSSTQGYPHGPEYQPTPPTAKGNNKPPANGKWGSSGFPKPSEYVQGLIGVVLLSLNSLKNAKMAPTEKNITDSIRYGDPKHRNTDVKKALESAIEQQMVVKQSLGALTLYVGKNDKLWKCVNPISGNPKQQPKEIWDEIQIFLTTPAGRSAIMGTQCKYEAGIVIKNMCLKDLALGEVLQILNMLIQHKKWIVHQQAGWQPLILTLPGSNSDSGDTAST</sequence>
<dbReference type="EMBL" id="LXQA010018390">
    <property type="protein sequence ID" value="MCH90479.1"/>
    <property type="molecule type" value="Genomic_DNA"/>
</dbReference>
<dbReference type="Pfam" id="PF14418">
    <property type="entry name" value="OHA"/>
    <property type="match status" value="1"/>
</dbReference>
<accession>A0A392MU42</accession>
<organism evidence="4 5">
    <name type="scientific">Trifolium medium</name>
    <dbReference type="NCBI Taxonomy" id="97028"/>
    <lineage>
        <taxon>Eukaryota</taxon>
        <taxon>Viridiplantae</taxon>
        <taxon>Streptophyta</taxon>
        <taxon>Embryophyta</taxon>
        <taxon>Tracheophyta</taxon>
        <taxon>Spermatophyta</taxon>
        <taxon>Magnoliopsida</taxon>
        <taxon>eudicotyledons</taxon>
        <taxon>Gunneridae</taxon>
        <taxon>Pentapetalae</taxon>
        <taxon>rosids</taxon>
        <taxon>fabids</taxon>
        <taxon>Fabales</taxon>
        <taxon>Fabaceae</taxon>
        <taxon>Papilionoideae</taxon>
        <taxon>50 kb inversion clade</taxon>
        <taxon>NPAAA clade</taxon>
        <taxon>Hologalegina</taxon>
        <taxon>IRL clade</taxon>
        <taxon>Trifolieae</taxon>
        <taxon>Trifolium</taxon>
    </lineage>
</organism>
<dbReference type="Pfam" id="PF24620">
    <property type="entry name" value="DUF7625"/>
    <property type="match status" value="1"/>
</dbReference>
<protein>
    <submittedName>
        <fullName evidence="4">Limkain-b1</fullName>
    </submittedName>
</protein>
<proteinExistence type="predicted"/>
<dbReference type="InterPro" id="IPR025677">
    <property type="entry name" value="OST-HTH-assoc_dom"/>
</dbReference>
<dbReference type="Proteomes" id="UP000265520">
    <property type="component" value="Unassembled WGS sequence"/>
</dbReference>
<feature type="domain" description="DUF7625" evidence="3">
    <location>
        <begin position="59"/>
        <end position="152"/>
    </location>
</feature>
<evidence type="ECO:0000259" key="2">
    <source>
        <dbReference type="Pfam" id="PF14418"/>
    </source>
</evidence>
<feature type="compositionally biased region" description="Polar residues" evidence="1">
    <location>
        <begin position="14"/>
        <end position="31"/>
    </location>
</feature>
<name>A0A392MU42_9FABA</name>
<dbReference type="AlphaFoldDB" id="A0A392MU42"/>
<evidence type="ECO:0000259" key="3">
    <source>
        <dbReference type="Pfam" id="PF24620"/>
    </source>
</evidence>
<keyword evidence="5" id="KW-1185">Reference proteome</keyword>
<evidence type="ECO:0000256" key="1">
    <source>
        <dbReference type="SAM" id="MobiDB-lite"/>
    </source>
</evidence>
<gene>
    <name evidence="4" type="ORF">A2U01_0011395</name>
</gene>
<feature type="region of interest" description="Disordered" evidence="1">
    <location>
        <begin position="1"/>
        <end position="62"/>
    </location>
</feature>
<evidence type="ECO:0000313" key="4">
    <source>
        <dbReference type="EMBL" id="MCH90479.1"/>
    </source>
</evidence>
<comment type="caution">
    <text evidence="4">The sequence shown here is derived from an EMBL/GenBank/DDBJ whole genome shotgun (WGS) entry which is preliminary data.</text>
</comment>